<keyword evidence="2" id="KW-1185">Reference proteome</keyword>
<protein>
    <submittedName>
        <fullName evidence="1">Uncharacterized protein</fullName>
    </submittedName>
</protein>
<evidence type="ECO:0000313" key="1">
    <source>
        <dbReference type="Ensembl" id="ENSMSIP00000008723.1"/>
    </source>
</evidence>
<reference evidence="1" key="2">
    <citation type="submission" date="2025-09" db="UniProtKB">
        <authorList>
            <consortium name="Ensembl"/>
        </authorList>
    </citation>
    <scope>IDENTIFICATION</scope>
</reference>
<sequence length="162" mass="19108">MAEVHNCITSMKSIVLSEVKECMPYDNKSTNYHCPAWQPSTVSGPHFAFLKYRKDTIVSPIGLLQNFHDECFECSGPQHCCQVTINNDPEIFRYYFPPATYIETERETEIETEIETERETERERERDGFFLKNMLDFLAVKSLLVCWKDIKCCHRIRLLLER</sequence>
<evidence type="ECO:0000313" key="2">
    <source>
        <dbReference type="Proteomes" id="UP000694415"/>
    </source>
</evidence>
<proteinExistence type="predicted"/>
<reference evidence="1" key="1">
    <citation type="submission" date="2025-08" db="UniProtKB">
        <authorList>
            <consortium name="Ensembl"/>
        </authorList>
    </citation>
    <scope>IDENTIFICATION</scope>
</reference>
<name>A0A8C6MSJ5_MUSSI</name>
<accession>A0A8C6MSJ5</accession>
<dbReference type="Ensembl" id="ENSMSIT00000011114.1">
    <property type="protein sequence ID" value="ENSMSIP00000008723.1"/>
    <property type="gene ID" value="ENSMSIG00000007756.1"/>
</dbReference>
<organism evidence="1 2">
    <name type="scientific">Mus spicilegus</name>
    <name type="common">Mound-building mouse</name>
    <dbReference type="NCBI Taxonomy" id="10103"/>
    <lineage>
        <taxon>Eukaryota</taxon>
        <taxon>Metazoa</taxon>
        <taxon>Chordata</taxon>
        <taxon>Craniata</taxon>
        <taxon>Vertebrata</taxon>
        <taxon>Euteleostomi</taxon>
        <taxon>Mammalia</taxon>
        <taxon>Eutheria</taxon>
        <taxon>Euarchontoglires</taxon>
        <taxon>Glires</taxon>
        <taxon>Rodentia</taxon>
        <taxon>Myomorpha</taxon>
        <taxon>Muroidea</taxon>
        <taxon>Muridae</taxon>
        <taxon>Murinae</taxon>
        <taxon>Mus</taxon>
        <taxon>Mus</taxon>
    </lineage>
</organism>
<dbReference type="Proteomes" id="UP000694415">
    <property type="component" value="Unplaced"/>
</dbReference>
<dbReference type="AlphaFoldDB" id="A0A8C6MSJ5"/>